<dbReference type="InterPro" id="IPR014001">
    <property type="entry name" value="Helicase_ATP-bd"/>
</dbReference>
<reference evidence="19 20" key="1">
    <citation type="submission" date="2020-02" db="EMBL/GenBank/DDBJ databases">
        <title>Complete genome sequence of the novel Campylobacter species Candidatus Campylobacter infans.</title>
        <authorList>
            <person name="Duim B."/>
            <person name="Zomer A."/>
            <person name="van der Graaf L."/>
            <person name="Wagenaar J."/>
        </authorList>
    </citation>
    <scope>NUCLEOTIDE SEQUENCE [LARGE SCALE GENOMIC DNA]</scope>
    <source>
        <strain evidence="19 20">19S00001</strain>
    </source>
</reference>
<dbReference type="SMART" id="SM00490">
    <property type="entry name" value="HELICc"/>
    <property type="match status" value="1"/>
</dbReference>
<protein>
    <recommendedName>
        <fullName evidence="12 13">UvrABC system protein B</fullName>
        <shortName evidence="13">Protein UvrB</shortName>
    </recommendedName>
    <alternativeName>
        <fullName evidence="13">Excinuclease ABC subunit B</fullName>
    </alternativeName>
</protein>
<proteinExistence type="inferred from homology"/>
<evidence type="ECO:0000256" key="10">
    <source>
        <dbReference type="ARBA" id="ARBA00023236"/>
    </source>
</evidence>
<keyword evidence="5 13" id="KW-0227">DNA damage</keyword>
<dbReference type="GO" id="GO:0003677">
    <property type="term" value="F:DNA binding"/>
    <property type="evidence" value="ECO:0007669"/>
    <property type="project" value="UniProtKB-UniRule"/>
</dbReference>
<comment type="domain">
    <text evidence="13">The beta-hairpin motif is involved in DNA binding.</text>
</comment>
<feature type="domain" description="Helicase C-terminal" evidence="18">
    <location>
        <begin position="434"/>
        <end position="596"/>
    </location>
</feature>
<dbReference type="GO" id="GO:0009380">
    <property type="term" value="C:excinuclease repair complex"/>
    <property type="evidence" value="ECO:0007669"/>
    <property type="project" value="InterPro"/>
</dbReference>
<evidence type="ECO:0000256" key="3">
    <source>
        <dbReference type="ARBA" id="ARBA00022490"/>
    </source>
</evidence>
<accession>A0A7H9CHE3</accession>
<dbReference type="PROSITE" id="PS51194">
    <property type="entry name" value="HELICASE_CTER"/>
    <property type="match status" value="1"/>
</dbReference>
<evidence type="ECO:0000313" key="19">
    <source>
        <dbReference type="EMBL" id="QLI05392.1"/>
    </source>
</evidence>
<evidence type="ECO:0000256" key="13">
    <source>
        <dbReference type="HAMAP-Rule" id="MF_00204"/>
    </source>
</evidence>
<evidence type="ECO:0000256" key="1">
    <source>
        <dbReference type="ARBA" id="ARBA00004496"/>
    </source>
</evidence>
<keyword evidence="8 13" id="KW-0267">Excision nuclease</keyword>
<dbReference type="HAMAP" id="MF_00204">
    <property type="entry name" value="UvrB"/>
    <property type="match status" value="1"/>
</dbReference>
<evidence type="ECO:0000259" key="16">
    <source>
        <dbReference type="PROSITE" id="PS50151"/>
    </source>
</evidence>
<name>A0A7H9CHE3_9BACT</name>
<evidence type="ECO:0000259" key="17">
    <source>
        <dbReference type="PROSITE" id="PS51192"/>
    </source>
</evidence>
<dbReference type="Pfam" id="PF12344">
    <property type="entry name" value="UvrB"/>
    <property type="match status" value="1"/>
</dbReference>
<evidence type="ECO:0000256" key="9">
    <source>
        <dbReference type="ARBA" id="ARBA00023204"/>
    </source>
</evidence>
<evidence type="ECO:0000256" key="4">
    <source>
        <dbReference type="ARBA" id="ARBA00022741"/>
    </source>
</evidence>
<dbReference type="InterPro" id="IPR001650">
    <property type="entry name" value="Helicase_C-like"/>
</dbReference>
<dbReference type="NCBIfam" id="TIGR00631">
    <property type="entry name" value="uvrb"/>
    <property type="match status" value="1"/>
</dbReference>
<dbReference type="GO" id="GO:0006289">
    <property type="term" value="P:nucleotide-excision repair"/>
    <property type="evidence" value="ECO:0007669"/>
    <property type="project" value="UniProtKB-UniRule"/>
</dbReference>
<keyword evidence="19" id="KW-0378">Hydrolase</keyword>
<dbReference type="RefSeq" id="WP_179975886.1">
    <property type="nucleotide sequence ID" value="NZ_CP049075.1"/>
</dbReference>
<dbReference type="PANTHER" id="PTHR24029:SF0">
    <property type="entry name" value="UVRABC SYSTEM PROTEIN B"/>
    <property type="match status" value="1"/>
</dbReference>
<evidence type="ECO:0000256" key="7">
    <source>
        <dbReference type="ARBA" id="ARBA00022840"/>
    </source>
</evidence>
<dbReference type="InterPro" id="IPR036876">
    <property type="entry name" value="UVR_dom_sf"/>
</dbReference>
<gene>
    <name evidence="13 19" type="primary">uvrB</name>
    <name evidence="19" type="ORF">CINF_0880</name>
</gene>
<dbReference type="InterPro" id="IPR004807">
    <property type="entry name" value="UvrB"/>
</dbReference>
<dbReference type="GO" id="GO:0009432">
    <property type="term" value="P:SOS response"/>
    <property type="evidence" value="ECO:0007669"/>
    <property type="project" value="UniProtKB-UniRule"/>
</dbReference>
<dbReference type="Pfam" id="PF17757">
    <property type="entry name" value="UvrB_inter"/>
    <property type="match status" value="1"/>
</dbReference>
<dbReference type="SMART" id="SM00487">
    <property type="entry name" value="DEXDc"/>
    <property type="match status" value="1"/>
</dbReference>
<dbReference type="Gene3D" id="4.10.860.10">
    <property type="entry name" value="UVR domain"/>
    <property type="match status" value="1"/>
</dbReference>
<keyword evidence="6 13" id="KW-0228">DNA excision</keyword>
<evidence type="ECO:0000256" key="12">
    <source>
        <dbReference type="ARBA" id="ARBA00029504"/>
    </source>
</evidence>
<evidence type="ECO:0000256" key="14">
    <source>
        <dbReference type="RuleBase" id="RU003587"/>
    </source>
</evidence>
<keyword evidence="4 13" id="KW-0547">Nucleotide-binding</keyword>
<keyword evidence="9 13" id="KW-0234">DNA repair</keyword>
<dbReference type="KEGG" id="cinf:CINF_0880"/>
<dbReference type="PANTHER" id="PTHR24029">
    <property type="entry name" value="UVRABC SYSTEM PROTEIN B"/>
    <property type="match status" value="1"/>
</dbReference>
<dbReference type="GO" id="GO:0009381">
    <property type="term" value="F:excinuclease ABC activity"/>
    <property type="evidence" value="ECO:0007669"/>
    <property type="project" value="UniProtKB-UniRule"/>
</dbReference>
<comment type="subunit">
    <text evidence="11 13 14">Forms a heterotetramer with UvrA during the search for lesions. Interacts with UvrC in an incision complex.</text>
</comment>
<dbReference type="SUPFAM" id="SSF46600">
    <property type="entry name" value="C-terminal UvrC-binding domain of UvrB"/>
    <property type="match status" value="1"/>
</dbReference>
<dbReference type="InterPro" id="IPR006935">
    <property type="entry name" value="Helicase/UvrB_N"/>
</dbReference>
<evidence type="ECO:0000256" key="8">
    <source>
        <dbReference type="ARBA" id="ARBA00022881"/>
    </source>
</evidence>
<dbReference type="GO" id="GO:0016887">
    <property type="term" value="F:ATP hydrolysis activity"/>
    <property type="evidence" value="ECO:0007669"/>
    <property type="project" value="InterPro"/>
</dbReference>
<feature type="binding site" evidence="13">
    <location>
        <begin position="39"/>
        <end position="46"/>
    </location>
    <ligand>
        <name>ATP</name>
        <dbReference type="ChEBI" id="CHEBI:30616"/>
    </ligand>
</feature>
<dbReference type="Pfam" id="PF04851">
    <property type="entry name" value="ResIII"/>
    <property type="match status" value="1"/>
</dbReference>
<dbReference type="InterPro" id="IPR024759">
    <property type="entry name" value="UvrB_YAD/RRR_dom"/>
</dbReference>
<dbReference type="InterPro" id="IPR041471">
    <property type="entry name" value="UvrB_inter"/>
</dbReference>
<dbReference type="Proteomes" id="UP000509414">
    <property type="component" value="Chromosome"/>
</dbReference>
<evidence type="ECO:0000256" key="15">
    <source>
        <dbReference type="SAM" id="Coils"/>
    </source>
</evidence>
<dbReference type="PROSITE" id="PS51192">
    <property type="entry name" value="HELICASE_ATP_BIND_1"/>
    <property type="match status" value="1"/>
</dbReference>
<keyword evidence="20" id="KW-1185">Reference proteome</keyword>
<organism evidence="19 20">
    <name type="scientific">Candidatus Campylobacter infans</name>
    <dbReference type="NCBI Taxonomy" id="2561898"/>
    <lineage>
        <taxon>Bacteria</taxon>
        <taxon>Pseudomonadati</taxon>
        <taxon>Campylobacterota</taxon>
        <taxon>Epsilonproteobacteria</taxon>
        <taxon>Campylobacterales</taxon>
        <taxon>Campylobacteraceae</taxon>
        <taxon>Campylobacter</taxon>
    </lineage>
</organism>
<comment type="similarity">
    <text evidence="2 13 14">Belongs to the UvrB family.</text>
</comment>
<evidence type="ECO:0000256" key="5">
    <source>
        <dbReference type="ARBA" id="ARBA00022763"/>
    </source>
</evidence>
<dbReference type="InterPro" id="IPR001943">
    <property type="entry name" value="UVR_dom"/>
</dbReference>
<evidence type="ECO:0000256" key="11">
    <source>
        <dbReference type="ARBA" id="ARBA00026033"/>
    </source>
</evidence>
<keyword evidence="7 13" id="KW-0067">ATP-binding</keyword>
<sequence length="660" mass="75686">MQKLFTLTSDFKLSQDQKNAVDGIVKAFNDGAQYATLLGVTGSGKTFSMANIIARLNIPTLIMTHNKSLAAQLYSEFKGFFSKDYVEYFISYYDYYQPEAYIPRQDLFIEKDSSINDELERMRLSASANLLSFDNVIVIASVSANYGLGNPGEYQGMVMFLELNQKISQKELLLKLVDMGYKRNDAYFDRGDFRVNGDVVDIYPAYYNDSAIRIEFFGDEIEALYSFDALENKKIQNFNKFTLYATSQFIVSQNRLQSAILGIQNELSERLKFYKENNRLVEYQRLKQRVEFDLEMLKTTGMTKGIENYARYLTGQMAGQTPYTMFDYYEIKNKEYLVIVDESHVSLPQFRGMYAGDKSRKDVLVEYGFRLPSALDNRPLKFDEFINKKAHFLFVSATPNTYELELSKGCVYEQILRPTGLLDPKIEVIPSDNQVEILYDRAKKSIQNGDKVLVTTLTKKMAQELCKYYLELGIKVKYIHSDIDAIERNELIRGLRTGVFDMLIGINLLREGLDLPEVALVAVMDADKEGFLRSATALIQTMGRAARNENGTVLLFANKITKSMQEAIDITTHRRKIQDEYNKAHGITPRSVARKVEQSLHQENNQAELLNKSKKLEKLPANERAKIIKELKAQMLQAAKNLEFEKAIALRDEIAKLREI</sequence>
<dbReference type="EMBL" id="CP049075">
    <property type="protein sequence ID" value="QLI05392.1"/>
    <property type="molecule type" value="Genomic_DNA"/>
</dbReference>
<dbReference type="CDD" id="cd18790">
    <property type="entry name" value="SF2_C_UvrB"/>
    <property type="match status" value="1"/>
</dbReference>
<feature type="domain" description="Helicase ATP-binding" evidence="17">
    <location>
        <begin position="26"/>
        <end position="159"/>
    </location>
</feature>
<evidence type="ECO:0000259" key="18">
    <source>
        <dbReference type="PROSITE" id="PS51194"/>
    </source>
</evidence>
<dbReference type="GO" id="GO:0005524">
    <property type="term" value="F:ATP binding"/>
    <property type="evidence" value="ECO:0007669"/>
    <property type="project" value="UniProtKB-UniRule"/>
</dbReference>
<comment type="subcellular location">
    <subcellularLocation>
        <location evidence="1 13 14">Cytoplasm</location>
    </subcellularLocation>
</comment>
<feature type="coiled-coil region" evidence="15">
    <location>
        <begin position="593"/>
        <end position="648"/>
    </location>
</feature>
<dbReference type="AlphaFoldDB" id="A0A7H9CHE3"/>
<dbReference type="SUPFAM" id="SSF52540">
    <property type="entry name" value="P-loop containing nucleoside triphosphate hydrolases"/>
    <property type="match status" value="2"/>
</dbReference>
<dbReference type="NCBIfam" id="NF003673">
    <property type="entry name" value="PRK05298.1"/>
    <property type="match status" value="1"/>
</dbReference>
<dbReference type="PROSITE" id="PS50151">
    <property type="entry name" value="UVR"/>
    <property type="match status" value="1"/>
</dbReference>
<feature type="domain" description="UVR" evidence="16">
    <location>
        <begin position="625"/>
        <end position="660"/>
    </location>
</feature>
<dbReference type="GO" id="GO:0005737">
    <property type="term" value="C:cytoplasm"/>
    <property type="evidence" value="ECO:0007669"/>
    <property type="project" value="UniProtKB-SubCell"/>
</dbReference>
<evidence type="ECO:0000256" key="6">
    <source>
        <dbReference type="ARBA" id="ARBA00022769"/>
    </source>
</evidence>
<dbReference type="Gene3D" id="3.40.50.300">
    <property type="entry name" value="P-loop containing nucleotide triphosphate hydrolases"/>
    <property type="match status" value="3"/>
</dbReference>
<evidence type="ECO:0000256" key="2">
    <source>
        <dbReference type="ARBA" id="ARBA00008533"/>
    </source>
</evidence>
<keyword evidence="10 13" id="KW-0742">SOS response</keyword>
<evidence type="ECO:0000313" key="20">
    <source>
        <dbReference type="Proteomes" id="UP000509414"/>
    </source>
</evidence>
<feature type="short sequence motif" description="Beta-hairpin" evidence="13">
    <location>
        <begin position="92"/>
        <end position="115"/>
    </location>
</feature>
<comment type="function">
    <text evidence="13">The UvrABC repair system catalyzes the recognition and processing of DNA lesions. A damage recognition complex composed of 2 UvrA and 2 UvrB subunits scans DNA for abnormalities. Upon binding of the UvrA(2)B(2) complex to a putative damaged site, the DNA wraps around one UvrB monomer. DNA wrap is dependent on ATP binding by UvrB and probably causes local melting of the DNA helix, facilitating insertion of UvrB beta-hairpin between the DNA strands. Then UvrB probes one DNA strand for the presence of a lesion. If a lesion is found the UvrA subunits dissociate and the UvrB-DNA preincision complex is formed. This complex is subsequently bound by UvrC and the second UvrB is released. If no lesion is found, the DNA wraps around the other UvrB subunit that will check the other stand for damage.</text>
</comment>
<dbReference type="Pfam" id="PF02151">
    <property type="entry name" value="UVR"/>
    <property type="match status" value="1"/>
</dbReference>
<keyword evidence="3 13" id="KW-0963">Cytoplasm</keyword>
<dbReference type="InterPro" id="IPR027417">
    <property type="entry name" value="P-loop_NTPase"/>
</dbReference>
<keyword evidence="15" id="KW-0175">Coiled coil</keyword>
<dbReference type="Pfam" id="PF00271">
    <property type="entry name" value="Helicase_C"/>
    <property type="match status" value="1"/>
</dbReference>